<feature type="compositionally biased region" description="Basic and acidic residues" evidence="1">
    <location>
        <begin position="23"/>
        <end position="43"/>
    </location>
</feature>
<evidence type="ECO:0000313" key="3">
    <source>
        <dbReference type="Proteomes" id="UP001501523"/>
    </source>
</evidence>
<gene>
    <name evidence="2" type="ORF">GCM10009105_23550</name>
</gene>
<accession>A0ABP3TVY4</accession>
<feature type="region of interest" description="Disordered" evidence="1">
    <location>
        <begin position="1"/>
        <end position="109"/>
    </location>
</feature>
<comment type="caution">
    <text evidence="2">The sequence shown here is derived from an EMBL/GenBank/DDBJ whole genome shotgun (WGS) entry which is preliminary data.</text>
</comment>
<evidence type="ECO:0000256" key="1">
    <source>
        <dbReference type="SAM" id="MobiDB-lite"/>
    </source>
</evidence>
<feature type="compositionally biased region" description="Basic and acidic residues" evidence="1">
    <location>
        <begin position="60"/>
        <end position="72"/>
    </location>
</feature>
<reference evidence="3" key="1">
    <citation type="journal article" date="2019" name="Int. J. Syst. Evol. Microbiol.">
        <title>The Global Catalogue of Microorganisms (GCM) 10K type strain sequencing project: providing services to taxonomists for standard genome sequencing and annotation.</title>
        <authorList>
            <consortium name="The Broad Institute Genomics Platform"/>
            <consortium name="The Broad Institute Genome Sequencing Center for Infectious Disease"/>
            <person name="Wu L."/>
            <person name="Ma J."/>
        </authorList>
    </citation>
    <scope>NUCLEOTIDE SEQUENCE [LARGE SCALE GENOMIC DNA]</scope>
    <source>
        <strain evidence="3">JCM 15421</strain>
    </source>
</reference>
<sequence length="109" mass="11865">MHGVEAPQAPAVERAMRPVADQVAEHDDRQHLQRGRQLCDRTKAVQHVSAIDRLSQQEQQRQHGGGDHDAGQRSRQQWGQQPVDEICGELAAAAAQSGHGGPAPLQQAE</sequence>
<organism evidence="2 3">
    <name type="scientific">Dokdonella soli</name>
    <dbReference type="NCBI Taxonomy" id="529810"/>
    <lineage>
        <taxon>Bacteria</taxon>
        <taxon>Pseudomonadati</taxon>
        <taxon>Pseudomonadota</taxon>
        <taxon>Gammaproteobacteria</taxon>
        <taxon>Lysobacterales</taxon>
        <taxon>Rhodanobacteraceae</taxon>
        <taxon>Dokdonella</taxon>
    </lineage>
</organism>
<protein>
    <submittedName>
        <fullName evidence="2">Uncharacterized protein</fullName>
    </submittedName>
</protein>
<dbReference type="Proteomes" id="UP001501523">
    <property type="component" value="Unassembled WGS sequence"/>
</dbReference>
<evidence type="ECO:0000313" key="2">
    <source>
        <dbReference type="EMBL" id="GAA0716828.1"/>
    </source>
</evidence>
<name>A0ABP3TVY4_9GAMM</name>
<dbReference type="EMBL" id="BAAAEU010000010">
    <property type="protein sequence ID" value="GAA0716828.1"/>
    <property type="molecule type" value="Genomic_DNA"/>
</dbReference>
<proteinExistence type="predicted"/>
<keyword evidence="3" id="KW-1185">Reference proteome</keyword>